<evidence type="ECO:0000256" key="2">
    <source>
        <dbReference type="SAM" id="Phobius"/>
    </source>
</evidence>
<keyword evidence="2" id="KW-0472">Membrane</keyword>
<keyword evidence="2" id="KW-0812">Transmembrane</keyword>
<feature type="transmembrane region" description="Helical" evidence="2">
    <location>
        <begin position="49"/>
        <end position="70"/>
    </location>
</feature>
<keyword evidence="4" id="KW-1185">Reference proteome</keyword>
<proteinExistence type="predicted"/>
<organism evidence="3 4">
    <name type="scientific">Sphingobium fontiphilum</name>
    <dbReference type="NCBI Taxonomy" id="944425"/>
    <lineage>
        <taxon>Bacteria</taxon>
        <taxon>Pseudomonadati</taxon>
        <taxon>Pseudomonadota</taxon>
        <taxon>Alphaproteobacteria</taxon>
        <taxon>Sphingomonadales</taxon>
        <taxon>Sphingomonadaceae</taxon>
        <taxon>Sphingobium</taxon>
    </lineage>
</organism>
<dbReference type="Proteomes" id="UP000552757">
    <property type="component" value="Unassembled WGS sequence"/>
</dbReference>
<accession>A0A7W6DHY2</accession>
<feature type="region of interest" description="Disordered" evidence="1">
    <location>
        <begin position="223"/>
        <end position="247"/>
    </location>
</feature>
<keyword evidence="2" id="KW-1133">Transmembrane helix</keyword>
<protein>
    <submittedName>
        <fullName evidence="3">Uncharacterized protein</fullName>
    </submittedName>
</protein>
<evidence type="ECO:0000313" key="4">
    <source>
        <dbReference type="Proteomes" id="UP000552757"/>
    </source>
</evidence>
<name>A0A7W6DHY2_9SPHN</name>
<evidence type="ECO:0000256" key="1">
    <source>
        <dbReference type="SAM" id="MobiDB-lite"/>
    </source>
</evidence>
<sequence>MARRNMILGLAGAAAALAVLTIPVGLLEMVVASTGLSEAFPAAAPPLGWKARLIVAAFAGLMAVAAIAAIGRNHDEKSGRGAAKGDRKMGFAFSRLTALARGRRTAGPVLRRADAHPDAPAREPIFASRDFEGLDIFRRARAEGQAQPHPMEMPHAPLPCSREELGAPAQIADFAPQPAFRSPAPVVAQEPVAPTPGFGTPVDVRDSDAVAPEPAAFDAALPAASAEPEPAGPPPFAMPEGEASAPPAQPLEGLSVAQLTERLERGLAHRHASVAGRAPVLADLPPAAPVPVREDVEPEVDAALAAALGALRGLAARAG</sequence>
<reference evidence="3 4" key="1">
    <citation type="submission" date="2020-08" db="EMBL/GenBank/DDBJ databases">
        <title>Genomic Encyclopedia of Type Strains, Phase IV (KMG-IV): sequencing the most valuable type-strain genomes for metagenomic binning, comparative biology and taxonomic classification.</title>
        <authorList>
            <person name="Goeker M."/>
        </authorList>
    </citation>
    <scope>NUCLEOTIDE SEQUENCE [LARGE SCALE GENOMIC DNA]</scope>
    <source>
        <strain evidence="3 4">DSM 29348</strain>
    </source>
</reference>
<gene>
    <name evidence="3" type="ORF">GGR44_003051</name>
</gene>
<evidence type="ECO:0000313" key="3">
    <source>
        <dbReference type="EMBL" id="MBB3983363.1"/>
    </source>
</evidence>
<dbReference type="EMBL" id="JACIEB010000008">
    <property type="protein sequence ID" value="MBB3983363.1"/>
    <property type="molecule type" value="Genomic_DNA"/>
</dbReference>
<dbReference type="AlphaFoldDB" id="A0A7W6DHY2"/>
<comment type="caution">
    <text evidence="3">The sequence shown here is derived from an EMBL/GenBank/DDBJ whole genome shotgun (WGS) entry which is preliminary data.</text>
</comment>
<dbReference type="RefSeq" id="WP_183956305.1">
    <property type="nucleotide sequence ID" value="NZ_JACIEB010000008.1"/>
</dbReference>